<comment type="subcellular location">
    <subcellularLocation>
        <location evidence="1">Cell membrane</location>
        <topology evidence="1">Multi-pass membrane protein</topology>
    </subcellularLocation>
</comment>
<evidence type="ECO:0000256" key="1">
    <source>
        <dbReference type="ARBA" id="ARBA00004651"/>
    </source>
</evidence>
<keyword evidence="3 6" id="KW-0812">Transmembrane</keyword>
<dbReference type="EMBL" id="RBOM01000047">
    <property type="protein sequence ID" value="RMM67476.1"/>
    <property type="molecule type" value="Genomic_DNA"/>
</dbReference>
<evidence type="ECO:0000256" key="4">
    <source>
        <dbReference type="ARBA" id="ARBA00022989"/>
    </source>
</evidence>
<feature type="transmembrane region" description="Helical" evidence="6">
    <location>
        <begin position="205"/>
        <end position="227"/>
    </location>
</feature>
<evidence type="ECO:0000256" key="3">
    <source>
        <dbReference type="ARBA" id="ARBA00022692"/>
    </source>
</evidence>
<comment type="caution">
    <text evidence="7">The sequence shown here is derived from an EMBL/GenBank/DDBJ whole genome shotgun (WGS) entry which is preliminary data.</text>
</comment>
<feature type="transmembrane region" description="Helical" evidence="6">
    <location>
        <begin position="172"/>
        <end position="193"/>
    </location>
</feature>
<dbReference type="PANTHER" id="PTHR30086">
    <property type="entry name" value="ARGININE EXPORTER PROTEIN ARGO"/>
    <property type="match status" value="1"/>
</dbReference>
<evidence type="ECO:0000256" key="2">
    <source>
        <dbReference type="ARBA" id="ARBA00022475"/>
    </source>
</evidence>
<dbReference type="Pfam" id="PF01810">
    <property type="entry name" value="LysE"/>
    <property type="match status" value="1"/>
</dbReference>
<dbReference type="Proteomes" id="UP000279057">
    <property type="component" value="Unassembled WGS sequence"/>
</dbReference>
<accession>A0A3M3G077</accession>
<feature type="transmembrane region" description="Helical" evidence="6">
    <location>
        <begin position="59"/>
        <end position="86"/>
    </location>
</feature>
<dbReference type="PANTHER" id="PTHR30086:SF20">
    <property type="entry name" value="ARGININE EXPORTER PROTEIN ARGO-RELATED"/>
    <property type="match status" value="1"/>
</dbReference>
<keyword evidence="2" id="KW-1003">Cell membrane</keyword>
<proteinExistence type="predicted"/>
<dbReference type="AlphaFoldDB" id="A0A3M3G077"/>
<dbReference type="InterPro" id="IPR001123">
    <property type="entry name" value="LeuE-type"/>
</dbReference>
<organism evidence="7 8">
    <name type="scientific">Pseudomonas savastanoi pv. glycinea</name>
    <name type="common">Pseudomonas syringae pv. glycinea</name>
    <dbReference type="NCBI Taxonomy" id="318"/>
    <lineage>
        <taxon>Bacteria</taxon>
        <taxon>Pseudomonadati</taxon>
        <taxon>Pseudomonadota</taxon>
        <taxon>Gammaproteobacteria</taxon>
        <taxon>Pseudomonadales</taxon>
        <taxon>Pseudomonadaceae</taxon>
        <taxon>Pseudomonas</taxon>
    </lineage>
</organism>
<keyword evidence="4 6" id="KW-1133">Transmembrane helix</keyword>
<keyword evidence="5 6" id="KW-0472">Membrane</keyword>
<feature type="transmembrane region" description="Helical" evidence="6">
    <location>
        <begin position="92"/>
        <end position="117"/>
    </location>
</feature>
<evidence type="ECO:0000256" key="6">
    <source>
        <dbReference type="SAM" id="Phobius"/>
    </source>
</evidence>
<feature type="transmembrane region" description="Helical" evidence="6">
    <location>
        <begin position="29"/>
        <end position="47"/>
    </location>
</feature>
<sequence>MCPCTPAGQACRGFSVPGRSVRVEFSNGFLLSLSLCLDIGLANIAMITLSMQRGFSKGLWLGLGTCVGDLAYAVLAMLGMAVLLQYEAVRYVLWLGGTAVLAWFCFRMVMSATAVSAGLDNQDVQSEKSSLALSLRGIFLAMSSPSAILWFAAVGGALIARQGSDLASASTFLAGFVAAGVVWSISLCALAHQGGRFMGERMLRWSYIASALIFAYFTLYVVITGYLEFVAASPVLPAS</sequence>
<dbReference type="GO" id="GO:0005886">
    <property type="term" value="C:plasma membrane"/>
    <property type="evidence" value="ECO:0007669"/>
    <property type="project" value="UniProtKB-SubCell"/>
</dbReference>
<evidence type="ECO:0000313" key="8">
    <source>
        <dbReference type="Proteomes" id="UP000279057"/>
    </source>
</evidence>
<protein>
    <submittedName>
        <fullName evidence="7">Amino acid transporter LysE</fullName>
    </submittedName>
</protein>
<reference evidence="7 8" key="1">
    <citation type="submission" date="2018-08" db="EMBL/GenBank/DDBJ databases">
        <title>Recombination of ecologically and evolutionarily significant loci maintains genetic cohesion in the Pseudomonas syringae species complex.</title>
        <authorList>
            <person name="Dillon M."/>
            <person name="Thakur S."/>
            <person name="Almeida R.N.D."/>
            <person name="Weir B.S."/>
            <person name="Guttman D.S."/>
        </authorList>
    </citation>
    <scope>NUCLEOTIDE SEQUENCE [LARGE SCALE GENOMIC DNA]</scope>
    <source>
        <strain evidence="7 8">ICMP 4332</strain>
    </source>
</reference>
<gene>
    <name evidence="7" type="ORF">ALQ74_100535</name>
</gene>
<dbReference type="GO" id="GO:0015171">
    <property type="term" value="F:amino acid transmembrane transporter activity"/>
    <property type="evidence" value="ECO:0007669"/>
    <property type="project" value="TreeGrafter"/>
</dbReference>
<feature type="transmembrane region" description="Helical" evidence="6">
    <location>
        <begin position="138"/>
        <end position="160"/>
    </location>
</feature>
<evidence type="ECO:0000256" key="5">
    <source>
        <dbReference type="ARBA" id="ARBA00023136"/>
    </source>
</evidence>
<name>A0A3M3G077_PSESG</name>
<evidence type="ECO:0000313" key="7">
    <source>
        <dbReference type="EMBL" id="RMM67476.1"/>
    </source>
</evidence>